<comment type="caution">
    <text evidence="1">The sequence shown here is derived from an EMBL/GenBank/DDBJ whole genome shotgun (WGS) entry which is preliminary data.</text>
</comment>
<proteinExistence type="predicted"/>
<name>A0A4C1UD25_EUMVA</name>
<protein>
    <submittedName>
        <fullName evidence="1">Uncharacterized protein</fullName>
    </submittedName>
</protein>
<organism evidence="1 2">
    <name type="scientific">Eumeta variegata</name>
    <name type="common">Bagworm moth</name>
    <name type="synonym">Eumeta japonica</name>
    <dbReference type="NCBI Taxonomy" id="151549"/>
    <lineage>
        <taxon>Eukaryota</taxon>
        <taxon>Metazoa</taxon>
        <taxon>Ecdysozoa</taxon>
        <taxon>Arthropoda</taxon>
        <taxon>Hexapoda</taxon>
        <taxon>Insecta</taxon>
        <taxon>Pterygota</taxon>
        <taxon>Neoptera</taxon>
        <taxon>Endopterygota</taxon>
        <taxon>Lepidoptera</taxon>
        <taxon>Glossata</taxon>
        <taxon>Ditrysia</taxon>
        <taxon>Tineoidea</taxon>
        <taxon>Psychidae</taxon>
        <taxon>Oiketicinae</taxon>
        <taxon>Eumeta</taxon>
    </lineage>
</organism>
<gene>
    <name evidence="1" type="ORF">EVAR_86223_1</name>
</gene>
<sequence length="249" mass="28243">MSHEPVLCSDISQRLQRRTLSIRVSGYLQHISQGDVPVQLAKCDRKLCVEDSLFENMKIKTCEWEFSSSIGGNIRGCQNWYFVRLTRRIVISSLNPRLKDTIVGSASFNKFQPNNGLNLSVMGINGQSRKIFGSEHLSPDQKHLHYSALPVVDRVCILNKHHLAYLIDYPQPMLDKSLKHSRDLHVNSLDWTKTLAALDIAELETFTSRLYSVSVVPRWSRRPIFVLQQVGYGTALPCVNLLKGVQPLA</sequence>
<evidence type="ECO:0000313" key="1">
    <source>
        <dbReference type="EMBL" id="GBP23846.1"/>
    </source>
</evidence>
<dbReference type="Proteomes" id="UP000299102">
    <property type="component" value="Unassembled WGS sequence"/>
</dbReference>
<dbReference type="EMBL" id="BGZK01000154">
    <property type="protein sequence ID" value="GBP23846.1"/>
    <property type="molecule type" value="Genomic_DNA"/>
</dbReference>
<evidence type="ECO:0000313" key="2">
    <source>
        <dbReference type="Proteomes" id="UP000299102"/>
    </source>
</evidence>
<keyword evidence="2" id="KW-1185">Reference proteome</keyword>
<reference evidence="1 2" key="1">
    <citation type="journal article" date="2019" name="Commun. Biol.">
        <title>The bagworm genome reveals a unique fibroin gene that provides high tensile strength.</title>
        <authorList>
            <person name="Kono N."/>
            <person name="Nakamura H."/>
            <person name="Ohtoshi R."/>
            <person name="Tomita M."/>
            <person name="Numata K."/>
            <person name="Arakawa K."/>
        </authorList>
    </citation>
    <scope>NUCLEOTIDE SEQUENCE [LARGE SCALE GENOMIC DNA]</scope>
</reference>
<accession>A0A4C1UD25</accession>
<dbReference type="AlphaFoldDB" id="A0A4C1UD25"/>